<reference evidence="1" key="1">
    <citation type="submission" date="2021-02" db="EMBL/GenBank/DDBJ databases">
        <authorList>
            <person name="Cremers G."/>
            <person name="Picone N."/>
        </authorList>
    </citation>
    <scope>NUCLEOTIDE SEQUENCE</scope>
    <source>
        <strain evidence="1">PQ17</strain>
    </source>
</reference>
<evidence type="ECO:0000313" key="1">
    <source>
        <dbReference type="EMBL" id="CAF0702716.1"/>
    </source>
</evidence>
<organism evidence="1 2">
    <name type="scientific">Candidatus Methylacidithermus pantelleriae</name>
    <dbReference type="NCBI Taxonomy" id="2744239"/>
    <lineage>
        <taxon>Bacteria</taxon>
        <taxon>Pseudomonadati</taxon>
        <taxon>Verrucomicrobiota</taxon>
        <taxon>Methylacidiphilae</taxon>
        <taxon>Methylacidiphilales</taxon>
        <taxon>Methylacidiphilaceae</taxon>
        <taxon>Candidatus Methylacidithermus</taxon>
    </lineage>
</organism>
<name>A0A8J2BV17_9BACT</name>
<keyword evidence="2" id="KW-1185">Reference proteome</keyword>
<proteinExistence type="predicted"/>
<evidence type="ECO:0000313" key="2">
    <source>
        <dbReference type="Proteomes" id="UP000663859"/>
    </source>
</evidence>
<dbReference type="AlphaFoldDB" id="A0A8J2BV17"/>
<comment type="caution">
    <text evidence="1">The sequence shown here is derived from an EMBL/GenBank/DDBJ whole genome shotgun (WGS) entry which is preliminary data.</text>
</comment>
<sequence length="67" mass="7905">MLVDWYGTDERVLVAAWIGAEMWAPHETPRVLTHCCVVEPFLLGVVVQRRAFFREFKKTNREKTLAW</sequence>
<dbReference type="Proteomes" id="UP000663859">
    <property type="component" value="Unassembled WGS sequence"/>
</dbReference>
<gene>
    <name evidence="1" type="ORF">MPNT_50167</name>
</gene>
<accession>A0A8J2BV17</accession>
<dbReference type="EMBL" id="CAJNOB010000045">
    <property type="protein sequence ID" value="CAF0702716.1"/>
    <property type="molecule type" value="Genomic_DNA"/>
</dbReference>
<protein>
    <submittedName>
        <fullName evidence="1">Uncharacterized protein</fullName>
    </submittedName>
</protein>